<accession>A0A4R5BYP0</accession>
<evidence type="ECO:0000259" key="5">
    <source>
        <dbReference type="PROSITE" id="PS50977"/>
    </source>
</evidence>
<dbReference type="Gene3D" id="1.10.10.60">
    <property type="entry name" value="Homeodomain-like"/>
    <property type="match status" value="1"/>
</dbReference>
<dbReference type="Pfam" id="PF00440">
    <property type="entry name" value="TetR_N"/>
    <property type="match status" value="1"/>
</dbReference>
<keyword evidence="3" id="KW-0804">Transcription</keyword>
<keyword evidence="2 4" id="KW-0238">DNA-binding</keyword>
<dbReference type="PROSITE" id="PS50977">
    <property type="entry name" value="HTH_TETR_2"/>
    <property type="match status" value="1"/>
</dbReference>
<protein>
    <submittedName>
        <fullName evidence="6">Mycofactocin system transcriptional regulator</fullName>
    </submittedName>
</protein>
<dbReference type="InterPro" id="IPR050109">
    <property type="entry name" value="HTH-type_TetR-like_transc_reg"/>
</dbReference>
<dbReference type="EMBL" id="SMLA01000008">
    <property type="protein sequence ID" value="TDD90550.1"/>
    <property type="molecule type" value="Genomic_DNA"/>
</dbReference>
<sequence>MTSEKPRLGRPVATSHAQIEKAAFRLFAEHGFDGTTIAAIAAEAGIGRRTLFRYYQSKNDIPWGQFDRRLNDFRTILNDQPNDLPLHEAVHRSIVEFNQFPDNAAPTHRERMQIILTTPELQAHSVLRYTQWRAVIADYVAHRTGHSPDDLLPRAAGHISLALSMSAYEMWLKDPYAPLTPLLEEAMLNLQSYLRN</sequence>
<feature type="DNA-binding region" description="H-T-H motif" evidence="4">
    <location>
        <begin position="36"/>
        <end position="55"/>
    </location>
</feature>
<reference evidence="6 7" key="1">
    <citation type="submission" date="2019-03" db="EMBL/GenBank/DDBJ databases">
        <title>Draft genome sequences of novel Actinobacteria.</title>
        <authorList>
            <person name="Sahin N."/>
            <person name="Ay H."/>
            <person name="Saygin H."/>
        </authorList>
    </citation>
    <scope>NUCLEOTIDE SEQUENCE [LARGE SCALE GENOMIC DNA]</scope>
    <source>
        <strain evidence="6 7">5K548</strain>
    </source>
</reference>
<evidence type="ECO:0000256" key="4">
    <source>
        <dbReference type="PROSITE-ProRule" id="PRU00335"/>
    </source>
</evidence>
<evidence type="ECO:0000313" key="6">
    <source>
        <dbReference type="EMBL" id="TDD90550.1"/>
    </source>
</evidence>
<dbReference type="InterPro" id="IPR009057">
    <property type="entry name" value="Homeodomain-like_sf"/>
</dbReference>
<keyword evidence="7" id="KW-1185">Reference proteome</keyword>
<dbReference type="PRINTS" id="PR00455">
    <property type="entry name" value="HTHTETR"/>
</dbReference>
<evidence type="ECO:0000256" key="3">
    <source>
        <dbReference type="ARBA" id="ARBA00023163"/>
    </source>
</evidence>
<dbReference type="PANTHER" id="PTHR30055:SF238">
    <property type="entry name" value="MYCOFACTOCIN BIOSYNTHESIS TRANSCRIPTIONAL REGULATOR MFTR-RELATED"/>
    <property type="match status" value="1"/>
</dbReference>
<evidence type="ECO:0000313" key="7">
    <source>
        <dbReference type="Proteomes" id="UP000294723"/>
    </source>
</evidence>
<evidence type="ECO:0000256" key="1">
    <source>
        <dbReference type="ARBA" id="ARBA00023015"/>
    </source>
</evidence>
<keyword evidence="1" id="KW-0805">Transcription regulation</keyword>
<dbReference type="PANTHER" id="PTHR30055">
    <property type="entry name" value="HTH-TYPE TRANSCRIPTIONAL REGULATOR RUTR"/>
    <property type="match status" value="1"/>
</dbReference>
<name>A0A4R5BYP0_9PSEU</name>
<gene>
    <name evidence="6" type="primary">mftR</name>
    <name evidence="6" type="ORF">E1202_07935</name>
</gene>
<dbReference type="NCBIfam" id="TIGR03968">
    <property type="entry name" value="mycofact_TetR"/>
    <property type="match status" value="1"/>
</dbReference>
<dbReference type="GO" id="GO:0003700">
    <property type="term" value="F:DNA-binding transcription factor activity"/>
    <property type="evidence" value="ECO:0007669"/>
    <property type="project" value="TreeGrafter"/>
</dbReference>
<dbReference type="Pfam" id="PF17754">
    <property type="entry name" value="TetR_C_14"/>
    <property type="match status" value="1"/>
</dbReference>
<dbReference type="GO" id="GO:0000976">
    <property type="term" value="F:transcription cis-regulatory region binding"/>
    <property type="evidence" value="ECO:0007669"/>
    <property type="project" value="TreeGrafter"/>
</dbReference>
<feature type="domain" description="HTH tetR-type" evidence="5">
    <location>
        <begin position="13"/>
        <end position="73"/>
    </location>
</feature>
<dbReference type="InterPro" id="IPR041347">
    <property type="entry name" value="MftR_C"/>
</dbReference>
<organism evidence="6 7">
    <name type="scientific">Saccharopolyspora karakumensis</name>
    <dbReference type="NCBI Taxonomy" id="2530386"/>
    <lineage>
        <taxon>Bacteria</taxon>
        <taxon>Bacillati</taxon>
        <taxon>Actinomycetota</taxon>
        <taxon>Actinomycetes</taxon>
        <taxon>Pseudonocardiales</taxon>
        <taxon>Pseudonocardiaceae</taxon>
        <taxon>Saccharopolyspora</taxon>
    </lineage>
</organism>
<dbReference type="RefSeq" id="WP_132681913.1">
    <property type="nucleotide sequence ID" value="NZ_SMLA01000008.1"/>
</dbReference>
<dbReference type="Proteomes" id="UP000294723">
    <property type="component" value="Unassembled WGS sequence"/>
</dbReference>
<dbReference type="InterPro" id="IPR023851">
    <property type="entry name" value="Tscrpt_reg_TetR-type"/>
</dbReference>
<dbReference type="Gene3D" id="1.10.357.10">
    <property type="entry name" value="Tetracycline Repressor, domain 2"/>
    <property type="match status" value="1"/>
</dbReference>
<dbReference type="AlphaFoldDB" id="A0A4R5BYP0"/>
<dbReference type="SUPFAM" id="SSF46689">
    <property type="entry name" value="Homeodomain-like"/>
    <property type="match status" value="1"/>
</dbReference>
<comment type="caution">
    <text evidence="6">The sequence shown here is derived from an EMBL/GenBank/DDBJ whole genome shotgun (WGS) entry which is preliminary data.</text>
</comment>
<proteinExistence type="predicted"/>
<dbReference type="InterPro" id="IPR001647">
    <property type="entry name" value="HTH_TetR"/>
</dbReference>
<evidence type="ECO:0000256" key="2">
    <source>
        <dbReference type="ARBA" id="ARBA00023125"/>
    </source>
</evidence>